<evidence type="ECO:0000256" key="5">
    <source>
        <dbReference type="ARBA" id="ARBA00022777"/>
    </source>
</evidence>
<dbReference type="InterPro" id="IPR000719">
    <property type="entry name" value="Prot_kinase_dom"/>
</dbReference>
<evidence type="ECO:0000256" key="10">
    <source>
        <dbReference type="SAM" id="MobiDB-lite"/>
    </source>
</evidence>
<proteinExistence type="inferred from homology"/>
<evidence type="ECO:0000256" key="4">
    <source>
        <dbReference type="ARBA" id="ARBA00022741"/>
    </source>
</evidence>
<dbReference type="InterPro" id="IPR050494">
    <property type="entry name" value="Ser_Thr_dual-spec_kinase"/>
</dbReference>
<reference evidence="12" key="1">
    <citation type="submission" date="2021-01" db="EMBL/GenBank/DDBJ databases">
        <authorList>
            <person name="Corre E."/>
            <person name="Pelletier E."/>
            <person name="Niang G."/>
            <person name="Scheremetjew M."/>
            <person name="Finn R."/>
            <person name="Kale V."/>
            <person name="Holt S."/>
            <person name="Cochrane G."/>
            <person name="Meng A."/>
            <person name="Brown T."/>
            <person name="Cohen L."/>
        </authorList>
    </citation>
    <scope>NUCLEOTIDE SEQUENCE</scope>
    <source>
        <strain evidence="12">CCMP443</strain>
    </source>
</reference>
<dbReference type="PROSITE" id="PS00108">
    <property type="entry name" value="PROTEIN_KINASE_ST"/>
    <property type="match status" value="1"/>
</dbReference>
<keyword evidence="4 8" id="KW-0547">Nucleotide-binding</keyword>
<dbReference type="PROSITE" id="PS50011">
    <property type="entry name" value="PROTEIN_KINASE_DOM"/>
    <property type="match status" value="1"/>
</dbReference>
<evidence type="ECO:0000256" key="8">
    <source>
        <dbReference type="PROSITE-ProRule" id="PRU10141"/>
    </source>
</evidence>
<dbReference type="AlphaFoldDB" id="A0A7S0Z3F5"/>
<keyword evidence="3" id="KW-0808">Transferase</keyword>
<dbReference type="PANTHER" id="PTHR24058">
    <property type="entry name" value="DUAL SPECIFICITY PROTEIN KINASE"/>
    <property type="match status" value="1"/>
</dbReference>
<dbReference type="Gene3D" id="1.10.510.10">
    <property type="entry name" value="Transferase(Phosphotransferase) domain 1"/>
    <property type="match status" value="1"/>
</dbReference>
<evidence type="ECO:0000313" key="12">
    <source>
        <dbReference type="EMBL" id="CAD8807713.1"/>
    </source>
</evidence>
<keyword evidence="5" id="KW-0418">Kinase</keyword>
<dbReference type="Pfam" id="PF00069">
    <property type="entry name" value="Pkinase"/>
    <property type="match status" value="1"/>
</dbReference>
<dbReference type="PANTHER" id="PTHR24058:SF103">
    <property type="entry name" value="SERINE_THREONINE-PROTEIN KINASE PRP4 HOMOLOG"/>
    <property type="match status" value="1"/>
</dbReference>
<evidence type="ECO:0000256" key="3">
    <source>
        <dbReference type="ARBA" id="ARBA00022679"/>
    </source>
</evidence>
<evidence type="ECO:0000256" key="2">
    <source>
        <dbReference type="ARBA" id="ARBA00022527"/>
    </source>
</evidence>
<gene>
    <name evidence="12" type="ORF">HTEP1355_LOCUS21393</name>
</gene>
<dbReference type="InterPro" id="IPR011009">
    <property type="entry name" value="Kinase-like_dom_sf"/>
</dbReference>
<feature type="region of interest" description="Disordered" evidence="10">
    <location>
        <begin position="1"/>
        <end position="38"/>
    </location>
</feature>
<dbReference type="EMBL" id="HBFN01036828">
    <property type="protein sequence ID" value="CAD8807713.1"/>
    <property type="molecule type" value="Transcribed_RNA"/>
</dbReference>
<sequence>MFGATTPAVAYSGPAAAKSDADTEGTGEGGVDRRMGVTNADNWDDAEGYFRTRPGEVLANRYRVIRDIGHGVYSTVISASDEQQGNMEVAIKLVRSNETMYKAGRKEVEVLTKLGIEDPEGRKHICKLLGHFEYKNHLCMVFVPAEMNLRKLLKTYGNTVGISLSSIRHFARQMLTGLHHMIKCKVVHGDIKLDNILITKDLKTVSICDFGTADWITECTITPYMVSRYYRPPEICLGLRYGYAMDLWSVGVCLFELYTGRFMFTGRSNNEMLKQFMDYKGAPSKRMLRQAQFRDQHFEEVQSNVVFKYLTRDLVTKEEIIQKIKYTEPSKSILDQLRKVKSNDDQIKKVKEFADLLDKIFILDPERRITVSECLKHPFLAADPPKQ</sequence>
<feature type="domain" description="Protein kinase" evidence="11">
    <location>
        <begin position="62"/>
        <end position="380"/>
    </location>
</feature>
<keyword evidence="2 9" id="KW-0723">Serine/threonine-protein kinase</keyword>
<dbReference type="SUPFAM" id="SSF56112">
    <property type="entry name" value="Protein kinase-like (PK-like)"/>
    <property type="match status" value="1"/>
</dbReference>
<accession>A0A7S0Z3F5</accession>
<dbReference type="FunFam" id="1.10.510.10:FF:000078">
    <property type="entry name" value="Serine/threonine-protein kinase PRP4 homolog"/>
    <property type="match status" value="1"/>
</dbReference>
<dbReference type="PROSITE" id="PS00107">
    <property type="entry name" value="PROTEIN_KINASE_ATP"/>
    <property type="match status" value="1"/>
</dbReference>
<dbReference type="GO" id="GO:0004674">
    <property type="term" value="F:protein serine/threonine kinase activity"/>
    <property type="evidence" value="ECO:0007669"/>
    <property type="project" value="UniProtKB-KW"/>
</dbReference>
<organism evidence="12">
    <name type="scientific">Hemiselmis tepida</name>
    <dbReference type="NCBI Taxonomy" id="464990"/>
    <lineage>
        <taxon>Eukaryota</taxon>
        <taxon>Cryptophyceae</taxon>
        <taxon>Cryptomonadales</taxon>
        <taxon>Hemiselmidaceae</taxon>
        <taxon>Hemiselmis</taxon>
    </lineage>
</organism>
<comment type="similarity">
    <text evidence="7">Belongs to the protein kinase superfamily. CMGC Ser/Thr protein kinase family.</text>
</comment>
<evidence type="ECO:0000259" key="11">
    <source>
        <dbReference type="PROSITE" id="PS50011"/>
    </source>
</evidence>
<dbReference type="EC" id="2.7.11.1" evidence="1"/>
<dbReference type="GO" id="GO:0005524">
    <property type="term" value="F:ATP binding"/>
    <property type="evidence" value="ECO:0007669"/>
    <property type="project" value="UniProtKB-UniRule"/>
</dbReference>
<evidence type="ECO:0000256" key="9">
    <source>
        <dbReference type="RuleBase" id="RU000304"/>
    </source>
</evidence>
<evidence type="ECO:0000256" key="1">
    <source>
        <dbReference type="ARBA" id="ARBA00012513"/>
    </source>
</evidence>
<protein>
    <recommendedName>
        <fullName evidence="1">non-specific serine/threonine protein kinase</fullName>
        <ecNumber evidence="1">2.7.11.1</ecNumber>
    </recommendedName>
</protein>
<name>A0A7S0Z3F5_9CRYP</name>
<keyword evidence="6 8" id="KW-0067">ATP-binding</keyword>
<feature type="binding site" evidence="8">
    <location>
        <position position="92"/>
    </location>
    <ligand>
        <name>ATP</name>
        <dbReference type="ChEBI" id="CHEBI:30616"/>
    </ligand>
</feature>
<evidence type="ECO:0000256" key="6">
    <source>
        <dbReference type="ARBA" id="ARBA00022840"/>
    </source>
</evidence>
<evidence type="ECO:0000256" key="7">
    <source>
        <dbReference type="ARBA" id="ARBA00023596"/>
    </source>
</evidence>
<dbReference type="Gene3D" id="3.30.200.20">
    <property type="entry name" value="Phosphorylase Kinase, domain 1"/>
    <property type="match status" value="1"/>
</dbReference>
<dbReference type="InterPro" id="IPR017441">
    <property type="entry name" value="Protein_kinase_ATP_BS"/>
</dbReference>
<dbReference type="InterPro" id="IPR008271">
    <property type="entry name" value="Ser/Thr_kinase_AS"/>
</dbReference>
<dbReference type="SMART" id="SM00220">
    <property type="entry name" value="S_TKc"/>
    <property type="match status" value="1"/>
</dbReference>